<dbReference type="Pfam" id="PF25967">
    <property type="entry name" value="RND-MFP_C"/>
    <property type="match status" value="1"/>
</dbReference>
<reference evidence="9 10" key="2">
    <citation type="submission" date="2018-07" db="EMBL/GenBank/DDBJ databases">
        <title>Diversity of Mesorhizobium strains in Brazil.</title>
        <authorList>
            <person name="Helene L.C.F."/>
            <person name="Dall'Agnol R."/>
            <person name="Delamuta J.R.M."/>
            <person name="Hungria M."/>
        </authorList>
    </citation>
    <scope>NUCLEOTIDE SEQUENCE [LARGE SCALE GENOMIC DNA]</scope>
    <source>
        <strain evidence="9 10">CNPSo 3140</strain>
    </source>
</reference>
<comment type="caution">
    <text evidence="9">The sequence shown here is derived from an EMBL/GenBank/DDBJ whole genome shotgun (WGS) entry which is preliminary data.</text>
</comment>
<dbReference type="AlphaFoldDB" id="A0A330GT10"/>
<keyword evidence="10" id="KW-1185">Reference proteome</keyword>
<evidence type="ECO:0000259" key="5">
    <source>
        <dbReference type="Pfam" id="PF25876"/>
    </source>
</evidence>
<protein>
    <submittedName>
        <fullName evidence="9">Efflux RND transporter periplasmic adaptor subunit</fullName>
    </submittedName>
</protein>
<dbReference type="InterPro" id="IPR058625">
    <property type="entry name" value="MdtA-like_BSH"/>
</dbReference>
<feature type="domain" description="Multidrug resistance protein MdtA-like C-terminal permuted SH3" evidence="8">
    <location>
        <begin position="342"/>
        <end position="397"/>
    </location>
</feature>
<dbReference type="InterPro" id="IPR058624">
    <property type="entry name" value="MdtA-like_HH"/>
</dbReference>
<evidence type="ECO:0000256" key="4">
    <source>
        <dbReference type="SAM" id="SignalP"/>
    </source>
</evidence>
<feature type="signal peptide" evidence="4">
    <location>
        <begin position="1"/>
        <end position="18"/>
    </location>
</feature>
<evidence type="ECO:0000256" key="3">
    <source>
        <dbReference type="SAM" id="MobiDB-lite"/>
    </source>
</evidence>
<keyword evidence="4" id="KW-0732">Signal</keyword>
<sequence length="433" mass="44406">MRGKIAFAVVAAACLAGAGLYYSPTTLTKVQQLISGKQADVTAADKTARGDKAAGASDNAKGDDAKGGGPRSASIVSAVATTADFPIRRYAIGFVSSPSVVNINARVSSQIVSIDVKDGQMVKPGDVLFQLDDRALKAQLAKDQAQLTKDQAMLVSAQADLQRAKDLVAKQAGTQQTYDQALAAQKAAAATIDADKATIEADTVQLSYATITAPISGRLGAVNVSVGDLVTTSNGNSGNSTPLVTITQMDPLQVNFTLPESNLALLHKALADPQQGDVTLTKNGDPTPIGKGTLDFVDSSVDTASGTIATRASIPNPDLSLWPGQYVNVVLDAGTMPHMTSVPTVAVQPSQKGPFVYVVKPDNTVEMRPVQVALTEGQNSAISDGLKSGEKVVVEGQTRLKNGAAVHEGKAAGSGDQASAKVAEADKAGGAAQ</sequence>
<dbReference type="GO" id="GO:0022857">
    <property type="term" value="F:transmembrane transporter activity"/>
    <property type="evidence" value="ECO:0007669"/>
    <property type="project" value="InterPro"/>
</dbReference>
<dbReference type="SUPFAM" id="SSF111369">
    <property type="entry name" value="HlyD-like secretion proteins"/>
    <property type="match status" value="1"/>
</dbReference>
<evidence type="ECO:0000313" key="9">
    <source>
        <dbReference type="EMBL" id="RAZ76971.1"/>
    </source>
</evidence>
<dbReference type="NCBIfam" id="TIGR01730">
    <property type="entry name" value="RND_mfp"/>
    <property type="match status" value="1"/>
</dbReference>
<evidence type="ECO:0000256" key="1">
    <source>
        <dbReference type="ARBA" id="ARBA00004196"/>
    </source>
</evidence>
<dbReference type="OrthoDB" id="9783047at2"/>
<dbReference type="InterPro" id="IPR058627">
    <property type="entry name" value="MdtA-like_C"/>
</dbReference>
<evidence type="ECO:0000259" key="7">
    <source>
        <dbReference type="Pfam" id="PF25944"/>
    </source>
</evidence>
<evidence type="ECO:0000259" key="8">
    <source>
        <dbReference type="Pfam" id="PF25967"/>
    </source>
</evidence>
<dbReference type="Proteomes" id="UP000251956">
    <property type="component" value="Unassembled WGS sequence"/>
</dbReference>
<dbReference type="RefSeq" id="WP_112127256.1">
    <property type="nucleotide sequence ID" value="NZ_QMBQ01000003.1"/>
</dbReference>
<gene>
    <name evidence="9" type="ORF">DPM35_10625</name>
</gene>
<feature type="chain" id="PRO_5016239486" evidence="4">
    <location>
        <begin position="19"/>
        <end position="433"/>
    </location>
</feature>
<proteinExistence type="inferred from homology"/>
<dbReference type="InterPro" id="IPR006143">
    <property type="entry name" value="RND_pump_MFP"/>
</dbReference>
<dbReference type="Pfam" id="PF25917">
    <property type="entry name" value="BSH_RND"/>
    <property type="match status" value="1"/>
</dbReference>
<organism evidence="9 10">
    <name type="scientific">Mesorhizobium atlanticum</name>
    <dbReference type="NCBI Taxonomy" id="2233532"/>
    <lineage>
        <taxon>Bacteria</taxon>
        <taxon>Pseudomonadati</taxon>
        <taxon>Pseudomonadota</taxon>
        <taxon>Alphaproteobacteria</taxon>
        <taxon>Hyphomicrobiales</taxon>
        <taxon>Phyllobacteriaceae</taxon>
        <taxon>Mesorhizobium</taxon>
    </lineage>
</organism>
<dbReference type="FunFam" id="2.40.420.20:FF:000001">
    <property type="entry name" value="Efflux RND transporter periplasmic adaptor subunit"/>
    <property type="match status" value="1"/>
</dbReference>
<evidence type="ECO:0000259" key="6">
    <source>
        <dbReference type="Pfam" id="PF25917"/>
    </source>
</evidence>
<feature type="domain" description="Multidrug resistance protein MdtA-like barrel-sandwich hybrid" evidence="6">
    <location>
        <begin position="100"/>
        <end position="235"/>
    </location>
</feature>
<evidence type="ECO:0000313" key="10">
    <source>
        <dbReference type="Proteomes" id="UP000251956"/>
    </source>
</evidence>
<accession>A0A330GT10</accession>
<dbReference type="PANTHER" id="PTHR30158">
    <property type="entry name" value="ACRA/E-RELATED COMPONENT OF DRUG EFFLUX TRANSPORTER"/>
    <property type="match status" value="1"/>
</dbReference>
<reference evidence="10" key="1">
    <citation type="submission" date="2018-06" db="EMBL/GenBank/DDBJ databases">
        <authorList>
            <person name="Helene L.C."/>
            <person name="Dall'Agnol R."/>
            <person name="Delamuta J.R."/>
            <person name="Hungria M."/>
        </authorList>
    </citation>
    <scope>NUCLEOTIDE SEQUENCE [LARGE SCALE GENOMIC DNA]</scope>
    <source>
        <strain evidence="10">CNPSo 3140</strain>
    </source>
</reference>
<evidence type="ECO:0000256" key="2">
    <source>
        <dbReference type="ARBA" id="ARBA00009477"/>
    </source>
</evidence>
<dbReference type="Gene3D" id="1.10.287.470">
    <property type="entry name" value="Helix hairpin bin"/>
    <property type="match status" value="1"/>
</dbReference>
<dbReference type="GO" id="GO:0046677">
    <property type="term" value="P:response to antibiotic"/>
    <property type="evidence" value="ECO:0007669"/>
    <property type="project" value="TreeGrafter"/>
</dbReference>
<dbReference type="GO" id="GO:0030313">
    <property type="term" value="C:cell envelope"/>
    <property type="evidence" value="ECO:0007669"/>
    <property type="project" value="UniProtKB-SubCell"/>
</dbReference>
<feature type="region of interest" description="Disordered" evidence="3">
    <location>
        <begin position="46"/>
        <end position="72"/>
    </location>
</feature>
<comment type="subcellular location">
    <subcellularLocation>
        <location evidence="1">Cell envelope</location>
    </subcellularLocation>
</comment>
<feature type="region of interest" description="Disordered" evidence="3">
    <location>
        <begin position="403"/>
        <end position="433"/>
    </location>
</feature>
<feature type="domain" description="Multidrug resistance protein MdtA-like beta-barrel" evidence="7">
    <location>
        <begin position="251"/>
        <end position="334"/>
    </location>
</feature>
<comment type="similarity">
    <text evidence="2">Belongs to the membrane fusion protein (MFP) (TC 8.A.1) family.</text>
</comment>
<dbReference type="InterPro" id="IPR058626">
    <property type="entry name" value="MdtA-like_b-barrel"/>
</dbReference>
<feature type="domain" description="Multidrug resistance protein MdtA-like alpha-helical hairpin" evidence="5">
    <location>
        <begin position="140"/>
        <end position="209"/>
    </location>
</feature>
<dbReference type="Gene3D" id="2.40.50.100">
    <property type="match status" value="1"/>
</dbReference>
<dbReference type="EMBL" id="QMBQ01000003">
    <property type="protein sequence ID" value="RAZ76971.1"/>
    <property type="molecule type" value="Genomic_DNA"/>
</dbReference>
<dbReference type="Pfam" id="PF25944">
    <property type="entry name" value="Beta-barrel_RND"/>
    <property type="match status" value="1"/>
</dbReference>
<name>A0A330GT10_9HYPH</name>
<dbReference type="Pfam" id="PF25876">
    <property type="entry name" value="HH_MFP_RND"/>
    <property type="match status" value="1"/>
</dbReference>
<dbReference type="GO" id="GO:0005886">
    <property type="term" value="C:plasma membrane"/>
    <property type="evidence" value="ECO:0007669"/>
    <property type="project" value="TreeGrafter"/>
</dbReference>
<dbReference type="Gene3D" id="2.40.420.20">
    <property type="match status" value="1"/>
</dbReference>
<dbReference type="Gene3D" id="2.40.30.170">
    <property type="match status" value="1"/>
</dbReference>